<feature type="non-terminal residue" evidence="6">
    <location>
        <position position="1"/>
    </location>
</feature>
<dbReference type="PANTHER" id="PTHR10357:SF178">
    <property type="entry name" value="OLIGO-1,6-GLUCOSIDASE 3-RELATED"/>
    <property type="match status" value="1"/>
</dbReference>
<accession>A0A3D2X8U4</accession>
<proteinExistence type="inferred from homology"/>
<dbReference type="Pfam" id="PF00128">
    <property type="entry name" value="Alpha-amylase"/>
    <property type="match status" value="1"/>
</dbReference>
<dbReference type="InterPro" id="IPR006047">
    <property type="entry name" value="GH13_cat_dom"/>
</dbReference>
<dbReference type="GO" id="GO:0004556">
    <property type="term" value="F:alpha-amylase activity"/>
    <property type="evidence" value="ECO:0007669"/>
    <property type="project" value="TreeGrafter"/>
</dbReference>
<gene>
    <name evidence="6" type="ORF">DHW61_11545</name>
</gene>
<protein>
    <submittedName>
        <fullName evidence="6">Glucohydrolase</fullName>
    </submittedName>
</protein>
<dbReference type="PANTHER" id="PTHR10357">
    <property type="entry name" value="ALPHA-AMYLASE FAMILY MEMBER"/>
    <property type="match status" value="1"/>
</dbReference>
<dbReference type="InterPro" id="IPR045857">
    <property type="entry name" value="O16G_dom_2"/>
</dbReference>
<dbReference type="InterPro" id="IPR017853">
    <property type="entry name" value="GH"/>
</dbReference>
<evidence type="ECO:0000313" key="7">
    <source>
        <dbReference type="Proteomes" id="UP000262969"/>
    </source>
</evidence>
<comment type="similarity">
    <text evidence="1">Belongs to the glycosyl hydrolase 13 family.</text>
</comment>
<dbReference type="SMART" id="SM00642">
    <property type="entry name" value="Aamy"/>
    <property type="match status" value="1"/>
</dbReference>
<organism evidence="6 7">
    <name type="scientific">Lachnoclostridium phytofermentans</name>
    <dbReference type="NCBI Taxonomy" id="66219"/>
    <lineage>
        <taxon>Bacteria</taxon>
        <taxon>Bacillati</taxon>
        <taxon>Bacillota</taxon>
        <taxon>Clostridia</taxon>
        <taxon>Lachnospirales</taxon>
        <taxon>Lachnospiraceae</taxon>
    </lineage>
</organism>
<evidence type="ECO:0000256" key="3">
    <source>
        <dbReference type="ARBA" id="ARBA00023295"/>
    </source>
</evidence>
<dbReference type="EMBL" id="DPVV01000384">
    <property type="protein sequence ID" value="HCL03023.1"/>
    <property type="molecule type" value="Genomic_DNA"/>
</dbReference>
<feature type="region of interest" description="Disordered" evidence="4">
    <location>
        <begin position="336"/>
        <end position="359"/>
    </location>
</feature>
<reference evidence="6 7" key="1">
    <citation type="journal article" date="2018" name="Nat. Biotechnol.">
        <title>A standardized bacterial taxonomy based on genome phylogeny substantially revises the tree of life.</title>
        <authorList>
            <person name="Parks D.H."/>
            <person name="Chuvochina M."/>
            <person name="Waite D.W."/>
            <person name="Rinke C."/>
            <person name="Skarshewski A."/>
            <person name="Chaumeil P.A."/>
            <person name="Hugenholtz P."/>
        </authorList>
    </citation>
    <scope>NUCLEOTIDE SEQUENCE [LARGE SCALE GENOMIC DNA]</scope>
    <source>
        <strain evidence="6">UBA11728</strain>
    </source>
</reference>
<evidence type="ECO:0000256" key="1">
    <source>
        <dbReference type="ARBA" id="ARBA00008061"/>
    </source>
</evidence>
<evidence type="ECO:0000256" key="2">
    <source>
        <dbReference type="ARBA" id="ARBA00022801"/>
    </source>
</evidence>
<evidence type="ECO:0000256" key="4">
    <source>
        <dbReference type="SAM" id="MobiDB-lite"/>
    </source>
</evidence>
<feature type="non-terminal residue" evidence="6">
    <location>
        <position position="359"/>
    </location>
</feature>
<evidence type="ECO:0000313" key="6">
    <source>
        <dbReference type="EMBL" id="HCL03023.1"/>
    </source>
</evidence>
<name>A0A3D2X8U4_9FIRM</name>
<comment type="caution">
    <text evidence="6">The sequence shown here is derived from an EMBL/GenBank/DDBJ whole genome shotgun (WGS) entry which is preliminary data.</text>
</comment>
<evidence type="ECO:0000259" key="5">
    <source>
        <dbReference type="SMART" id="SM00642"/>
    </source>
</evidence>
<keyword evidence="2 6" id="KW-0378">Hydrolase</keyword>
<sequence length="359" mass="42164">YDISDYQNIQTEYGTMEDFEELLHKAHEHGIRVIMDLVVNHTSSSHPWFIESRSSKDNPKRDWYIWKDGKNKEEPNNWESIFGGSAWEYDEESEQYFLHVFGKTMPDINWENTQVKKAIFDMVCWWLDKGIDGFRVDAISHIKKPDFNDMPNPKNERYVSSFDKHMNQAGILDLLEELKENTFSKHDIFTVAEANGVRIEEIEEWVSAEKGIFNSLFQFDHLNLWNVESEEGKVSIKKLKNALTKWQKAAPTDGNVALVMENHDLVRCISRFGSEDKYWKESATCLALMYYMQKGVPFIYQGQELGMLNADYESHLDFRDDPTLYSYQDRINKGMSPEESLQVLKKSTRDNSRTPMQWD</sequence>
<dbReference type="SUPFAM" id="SSF51445">
    <property type="entry name" value="(Trans)glycosidases"/>
    <property type="match status" value="1"/>
</dbReference>
<dbReference type="GO" id="GO:0009313">
    <property type="term" value="P:oligosaccharide catabolic process"/>
    <property type="evidence" value="ECO:0007669"/>
    <property type="project" value="TreeGrafter"/>
</dbReference>
<feature type="domain" description="Glycosyl hydrolase family 13 catalytic" evidence="5">
    <location>
        <begin position="1"/>
        <end position="353"/>
    </location>
</feature>
<keyword evidence="3" id="KW-0326">Glycosidase</keyword>
<dbReference type="AlphaFoldDB" id="A0A3D2X8U4"/>
<dbReference type="Gene3D" id="3.20.20.80">
    <property type="entry name" value="Glycosidases"/>
    <property type="match status" value="2"/>
</dbReference>
<dbReference type="Gene3D" id="3.90.400.10">
    <property type="entry name" value="Oligo-1,6-glucosidase, Domain 2"/>
    <property type="match status" value="1"/>
</dbReference>
<dbReference type="Proteomes" id="UP000262969">
    <property type="component" value="Unassembled WGS sequence"/>
</dbReference>
<dbReference type="FunFam" id="3.90.400.10:FF:000002">
    <property type="entry name" value="Sucrose isomerase"/>
    <property type="match status" value="1"/>
</dbReference>